<dbReference type="EMBL" id="PTJA01000001">
    <property type="protein sequence ID" value="PPK82982.1"/>
    <property type="molecule type" value="Genomic_DNA"/>
</dbReference>
<dbReference type="Proteomes" id="UP000237749">
    <property type="component" value="Unassembled WGS sequence"/>
</dbReference>
<gene>
    <name evidence="1" type="ORF">BXY41_10138</name>
</gene>
<dbReference type="AlphaFoldDB" id="A0A2S6HXX7"/>
<dbReference type="OrthoDB" id="9795204at2"/>
<reference evidence="1 2" key="1">
    <citation type="submission" date="2018-02" db="EMBL/GenBank/DDBJ databases">
        <title>Genomic Encyclopedia of Archaeal and Bacterial Type Strains, Phase II (KMG-II): from individual species to whole genera.</title>
        <authorList>
            <person name="Goeker M."/>
        </authorList>
    </citation>
    <scope>NUCLEOTIDE SEQUENCE [LARGE SCALE GENOMIC DNA]</scope>
    <source>
        <strain evidence="1 2">DSM 3808</strain>
    </source>
</reference>
<protein>
    <submittedName>
        <fullName evidence="1">Putative metal-binding protein</fullName>
    </submittedName>
</protein>
<dbReference type="InterPro" id="IPR014997">
    <property type="entry name" value="DUF1847"/>
</dbReference>
<comment type="caution">
    <text evidence="1">The sequence shown here is derived from an EMBL/GenBank/DDBJ whole genome shotgun (WGS) entry which is preliminary data.</text>
</comment>
<evidence type="ECO:0000313" key="1">
    <source>
        <dbReference type="EMBL" id="PPK82982.1"/>
    </source>
</evidence>
<sequence length="202" mass="22352">MYFCASCKVHSCSSGDFSNAPKGCPSLSNDMENLSSLYQDEENLKISRASAIVVSDRYGSKTRLEETMDFARECEYKNLGLAFCIGLTEEAEVLRKVLVSNGFQVESILCKTGHLSRELIGIHDNPVAMCNPIAQAHFLNEAKTDLNIVLGLCVGHDSLFIKYSEAPVTVFAVKDRVLCHNPLGAIYQANAYYHDKLFPSKD</sequence>
<dbReference type="RefSeq" id="WP_104433370.1">
    <property type="nucleotide sequence ID" value="NZ_PTJA01000001.1"/>
</dbReference>
<name>A0A2S6HXX7_9FIRM</name>
<evidence type="ECO:0000313" key="2">
    <source>
        <dbReference type="Proteomes" id="UP000237749"/>
    </source>
</evidence>
<accession>A0A2S6HXX7</accession>
<proteinExistence type="predicted"/>
<keyword evidence="2" id="KW-1185">Reference proteome</keyword>
<organism evidence="1 2">
    <name type="scientific">Lacrimispora xylanisolvens</name>
    <dbReference type="NCBI Taxonomy" id="384636"/>
    <lineage>
        <taxon>Bacteria</taxon>
        <taxon>Bacillati</taxon>
        <taxon>Bacillota</taxon>
        <taxon>Clostridia</taxon>
        <taxon>Lachnospirales</taxon>
        <taxon>Lachnospiraceae</taxon>
        <taxon>Lacrimispora</taxon>
    </lineage>
</organism>
<dbReference type="Pfam" id="PF08901">
    <property type="entry name" value="DUF1847"/>
    <property type="match status" value="1"/>
</dbReference>